<dbReference type="GeneID" id="106165823"/>
<dbReference type="GO" id="GO:0005581">
    <property type="term" value="C:collagen trimer"/>
    <property type="evidence" value="ECO:0007669"/>
    <property type="project" value="UniProtKB-KW"/>
</dbReference>
<dbReference type="Proteomes" id="UP000085678">
    <property type="component" value="Unplaced"/>
</dbReference>
<name>A0A1S3INI1_LINAN</name>
<keyword evidence="2" id="KW-1185">Reference proteome</keyword>
<feature type="domain" description="CTHRC1 C-terminal" evidence="1">
    <location>
        <begin position="56"/>
        <end position="194"/>
    </location>
</feature>
<dbReference type="InParanoid" id="A0A1S3INI1"/>
<reference evidence="3" key="1">
    <citation type="submission" date="2025-08" db="UniProtKB">
        <authorList>
            <consortium name="RefSeq"/>
        </authorList>
    </citation>
    <scope>IDENTIFICATION</scope>
    <source>
        <tissue evidence="3">Gonads</tissue>
    </source>
</reference>
<evidence type="ECO:0000313" key="2">
    <source>
        <dbReference type="Proteomes" id="UP000085678"/>
    </source>
</evidence>
<dbReference type="AlphaFoldDB" id="A0A1S3INI1"/>
<accession>A0A1S3INI1</accession>
<organism evidence="2 3">
    <name type="scientific">Lingula anatina</name>
    <name type="common">Brachiopod</name>
    <name type="synonym">Lingula unguis</name>
    <dbReference type="NCBI Taxonomy" id="7574"/>
    <lineage>
        <taxon>Eukaryota</taxon>
        <taxon>Metazoa</taxon>
        <taxon>Spiralia</taxon>
        <taxon>Lophotrochozoa</taxon>
        <taxon>Brachiopoda</taxon>
        <taxon>Linguliformea</taxon>
        <taxon>Lingulata</taxon>
        <taxon>Lingulida</taxon>
        <taxon>Linguloidea</taxon>
        <taxon>Lingulidae</taxon>
        <taxon>Lingula</taxon>
    </lineage>
</organism>
<evidence type="ECO:0000313" key="3">
    <source>
        <dbReference type="RefSeq" id="XP_013399633.1"/>
    </source>
</evidence>
<dbReference type="KEGG" id="lak:106165823"/>
<dbReference type="OrthoDB" id="10045715at2759"/>
<proteinExistence type="predicted"/>
<keyword evidence="3" id="KW-0176">Collagen</keyword>
<dbReference type="Pfam" id="PF25815">
    <property type="entry name" value="CTHRC1_C"/>
    <property type="match status" value="1"/>
</dbReference>
<sequence length="200" mass="21868">MSVCKCHTTANALATLVFTNIQQLLSQLQSYVLQLQSTVVQMQAGKEQGASQGNHIVQCTWNHSSMGAAKYVSSGLVKSCQFTKKSSKTALRVKWSGDLRLLRKSSGGYAACKRWYFTFNGAECTSPDAIDIVVHTKLKETTENFHKTTSVEGLCFNVPAGEVTLGFNVGKCNVGNYPQGEVHTGYFGVFRIIVEEVTVI</sequence>
<dbReference type="InterPro" id="IPR057873">
    <property type="entry name" value="CTHRC1_C"/>
</dbReference>
<evidence type="ECO:0000259" key="1">
    <source>
        <dbReference type="Pfam" id="PF25815"/>
    </source>
</evidence>
<dbReference type="RefSeq" id="XP_013399633.1">
    <property type="nucleotide sequence ID" value="XM_013544179.1"/>
</dbReference>
<protein>
    <submittedName>
        <fullName evidence="3">Collagen triple helix repeat-containing protein 1</fullName>
    </submittedName>
</protein>
<gene>
    <name evidence="3" type="primary">LOC106165823</name>
</gene>